<dbReference type="AlphaFoldDB" id="A0A8H6H8Y6"/>
<evidence type="ECO:0000313" key="1">
    <source>
        <dbReference type="EMBL" id="KAF6742755.1"/>
    </source>
</evidence>
<name>A0A8H6H8Y6_9AGAR</name>
<sequence length="145" mass="17011">MSHQDPSSTGETTVSAEDVQDIVNTHLHNLIDNLPPLRVDGAEGYDSEVEVKNLVDWFIPTYTRVRMYHPTEEKTFWRWFGNILLLWMDAPYMESTPNVHWELETRLREGARVMERDGIPQNRLSVLWQTDLDQTRHALRRQGPP</sequence>
<keyword evidence="2" id="KW-1185">Reference proteome</keyword>
<organism evidence="1 2">
    <name type="scientific">Ephemerocybe angulata</name>
    <dbReference type="NCBI Taxonomy" id="980116"/>
    <lineage>
        <taxon>Eukaryota</taxon>
        <taxon>Fungi</taxon>
        <taxon>Dikarya</taxon>
        <taxon>Basidiomycota</taxon>
        <taxon>Agaricomycotina</taxon>
        <taxon>Agaricomycetes</taxon>
        <taxon>Agaricomycetidae</taxon>
        <taxon>Agaricales</taxon>
        <taxon>Agaricineae</taxon>
        <taxon>Psathyrellaceae</taxon>
        <taxon>Ephemerocybe</taxon>
    </lineage>
</organism>
<dbReference type="Proteomes" id="UP000521943">
    <property type="component" value="Unassembled WGS sequence"/>
</dbReference>
<proteinExistence type="predicted"/>
<reference evidence="1 2" key="1">
    <citation type="submission" date="2020-07" db="EMBL/GenBank/DDBJ databases">
        <title>Comparative genomics of pyrophilous fungi reveals a link between fire events and developmental genes.</title>
        <authorList>
            <consortium name="DOE Joint Genome Institute"/>
            <person name="Steindorff A.S."/>
            <person name="Carver A."/>
            <person name="Calhoun S."/>
            <person name="Stillman K."/>
            <person name="Liu H."/>
            <person name="Lipzen A."/>
            <person name="Pangilinan J."/>
            <person name="Labutti K."/>
            <person name="Bruns T.D."/>
            <person name="Grigoriev I.V."/>
        </authorList>
    </citation>
    <scope>NUCLEOTIDE SEQUENCE [LARGE SCALE GENOMIC DNA]</scope>
    <source>
        <strain evidence="1 2">CBS 144469</strain>
    </source>
</reference>
<protein>
    <submittedName>
        <fullName evidence="1">Uncharacterized protein</fullName>
    </submittedName>
</protein>
<dbReference type="EMBL" id="JACGCI010000173">
    <property type="protein sequence ID" value="KAF6742755.1"/>
    <property type="molecule type" value="Genomic_DNA"/>
</dbReference>
<evidence type="ECO:0000313" key="2">
    <source>
        <dbReference type="Proteomes" id="UP000521943"/>
    </source>
</evidence>
<comment type="caution">
    <text evidence="1">The sequence shown here is derived from an EMBL/GenBank/DDBJ whole genome shotgun (WGS) entry which is preliminary data.</text>
</comment>
<gene>
    <name evidence="1" type="ORF">DFP72DRAFT_1081522</name>
</gene>
<accession>A0A8H6H8Y6</accession>